<reference evidence="1" key="2">
    <citation type="submission" date="1998-07" db="EMBL/GenBank/DDBJ databases">
        <title>The sequence of A. thaliana T27D20.</title>
        <authorList>
            <person name="Edwards J."/>
            <person name="Wollam C."/>
            <person name="Dubbelde C."/>
        </authorList>
    </citation>
    <scope>NUCLEOTIDE SEQUENCE</scope>
</reference>
<dbReference type="InterPro" id="IPR004252">
    <property type="entry name" value="Probable_transposase_24"/>
</dbReference>
<reference evidence="1" key="1">
    <citation type="submission" date="1998-07" db="EMBL/GenBank/DDBJ databases">
        <title>The A. thaliana Genome Sequencing Project.</title>
        <authorList>
            <person name="WashU"/>
        </authorList>
    </citation>
    <scope>NUCLEOTIDE SEQUENCE</scope>
</reference>
<reference evidence="2" key="6">
    <citation type="submission" date="2000-03" db="EMBL/GenBank/DDBJ databases">
        <authorList>
            <person name="Lamar B."/>
            <person name="Stoneking T."/>
            <person name="Stumpf J."/>
            <person name="Mewes H.W."/>
            <person name="Lemcke K."/>
            <person name="Mayer K.F.X."/>
        </authorList>
    </citation>
    <scope>NUCLEOTIDE SEQUENCE</scope>
</reference>
<proteinExistence type="predicted"/>
<evidence type="ECO:0000313" key="1">
    <source>
        <dbReference type="EMBL" id="AAC28234.1"/>
    </source>
</evidence>
<evidence type="ECO:0000313" key="2">
    <source>
        <dbReference type="EMBL" id="CAB77885.1"/>
    </source>
</evidence>
<reference evidence="2" key="5">
    <citation type="submission" date="2000-03" db="EMBL/GenBank/DDBJ databases">
        <authorList>
            <person name="EU Arabidopsis sequencing project"/>
        </authorList>
    </citation>
    <scope>NUCLEOTIDE SEQUENCE</scope>
</reference>
<dbReference type="AlphaFoldDB" id="O81460"/>
<sequence>MEPCVCRFDDDHAVASIVWSIFERDFKEPHANWTQTPLPVIDRWYETFAQVYNWDRAINKRVRIEFEAKLKDRMSDQVSRWKGKWREKGDAAIPRWFDPLVWVVLVSFWRDPKSELKSIDSRNARYHDPDGLGIHKHRSGETSYKARAKKRMRHIENLMVVSMIKKSEEIYNEVSSRIQEEEFQLCSDNTTESAASGGLSVQAKNKIYAAVAPKKKGRIYGAGSLQLEASSAHIGSSVPREDSIELSQKLAAAEALIANQAEKITSFDVSSRTEPVRSNLRPEVPNATTATSAGIAHVTVEAETVGAEANTGSSPSHTF</sequence>
<gene>
    <name evidence="1" type="primary">T27D20.16</name>
    <name evidence="2" type="ordered locus">At4g04170</name>
</gene>
<dbReference type="EMBL" id="AF076274">
    <property type="protein sequence ID" value="AAC28234.1"/>
    <property type="molecule type" value="Genomic_DNA"/>
</dbReference>
<organism evidence="1">
    <name type="scientific">Arabidopsis thaliana</name>
    <name type="common">Mouse-ear cress</name>
    <dbReference type="NCBI Taxonomy" id="3702"/>
    <lineage>
        <taxon>Eukaryota</taxon>
        <taxon>Viridiplantae</taxon>
        <taxon>Streptophyta</taxon>
        <taxon>Embryophyta</taxon>
        <taxon>Tracheophyta</taxon>
        <taxon>Spermatophyta</taxon>
        <taxon>Magnoliopsida</taxon>
        <taxon>eudicotyledons</taxon>
        <taxon>Gunneridae</taxon>
        <taxon>Pentapetalae</taxon>
        <taxon>rosids</taxon>
        <taxon>malvids</taxon>
        <taxon>Brassicales</taxon>
        <taxon>Brassicaceae</taxon>
        <taxon>Camelineae</taxon>
        <taxon>Arabidopsis</taxon>
    </lineage>
</organism>
<dbReference type="PIR" id="T01822">
    <property type="entry name" value="T01822"/>
</dbReference>
<protein>
    <submittedName>
        <fullName evidence="1">T27D20.16 protein</fullName>
    </submittedName>
</protein>
<dbReference type="EMBL" id="AL161499">
    <property type="protein sequence ID" value="CAB77885.1"/>
    <property type="molecule type" value="Genomic_DNA"/>
</dbReference>
<reference key="4">
    <citation type="journal article" date="1999" name="Nature">
        <title>Sequence and analysis of chromosome 4 of the plant Arabidopsis thaliana.</title>
        <authorList>
            <consortium name="EU"/>
            <consortium name="CSHL and WU Arabidopsis Sequencing Project"/>
            <person name="Mayer K."/>
            <person name="Schuller C."/>
            <person name="Wambutt R."/>
            <person name="Murphy G."/>
            <person name="Volckaert G."/>
            <person name="Pohl T."/>
            <person name="Dusterhoft A."/>
            <person name="Stiekema W."/>
            <person name="Entian K.D."/>
            <person name="Terryn N."/>
            <person name="Harris B."/>
            <person name="Ansorge W."/>
            <person name="Brandt P."/>
            <person name="Grivell L."/>
            <person name="Rieger M."/>
            <person name="Weichselgartner M."/>
            <person name="de Simone V."/>
            <person name="Obermaier B."/>
            <person name="Mache R."/>
            <person name="Muller M."/>
            <person name="Kreis M."/>
            <person name="Delseny M."/>
            <person name="Puigdomenech P."/>
            <person name="Watson M."/>
            <person name="Schmidtheini T."/>
            <person name="Reichert B."/>
            <person name="Portatelle D."/>
            <person name="Perez-Alonso M."/>
            <person name="Boutry M."/>
            <person name="Bancroft I."/>
            <person name="Vos P."/>
            <person name="Hoheisel J."/>
            <person name="Zimmermann W."/>
            <person name="Wedler H."/>
            <person name="Ridley P."/>
            <person name="Langham S.A."/>
            <person name="McCullagh B."/>
            <person name="Bilham L."/>
            <person name="Robben J."/>
            <person name="Van der Schueren J."/>
            <person name="Grymonprez B."/>
            <person name="Chuang Y.J."/>
            <person name="Vandenbussche F."/>
            <person name="Braeken M."/>
            <person name="Weltjens I."/>
            <person name="Voet M."/>
            <person name="Bastiaens I."/>
            <person name="Aert R."/>
            <person name="Defoor E."/>
            <person name="Weitzenegger T."/>
            <person name="Bothe G."/>
            <person name="Ramsperger U."/>
            <person name="Hilbert H."/>
            <person name="Braun M."/>
            <person name="Holzer E."/>
            <person name="Brandt A."/>
            <person name="Peters S."/>
            <person name="van Staveren M."/>
            <person name="Dirske W."/>
            <person name="Mooijman P."/>
            <person name="Klein Lankhorst R."/>
            <person name="Rose M."/>
            <person name="Hauf J."/>
            <person name="Kotter P."/>
            <person name="Berneiser S."/>
            <person name="Hempel S."/>
            <person name="Feldpausch M."/>
            <person name="Lamberth S."/>
            <person name="Van den Daele H."/>
            <person name="De Keyser A."/>
            <person name="Buysshaert C."/>
            <person name="Gielen J."/>
            <person name="Villarroel R."/>
            <person name="De Clercq R."/>
            <person name="Van Montagu M."/>
            <person name="Rogers J."/>
            <person name="Cronin A."/>
            <person name="Quail M."/>
            <person name="Bray-Allen S."/>
            <person name="Clark L."/>
            <person name="Doggett J."/>
            <person name="Hall S."/>
            <person name="Kay M."/>
            <person name="Lennard N."/>
            <person name="McLay K."/>
            <person name="Mayes R."/>
            <person name="Pettett A."/>
            <person name="Rajandream M.A."/>
            <person name="Lyne M."/>
            <person name="Benes V."/>
            <person name="Rechmann S."/>
            <person name="Borkova D."/>
            <person name="Blocker H."/>
            <person name="Scharfe M."/>
            <person name="Grimm M."/>
            <person name="Lohnert T.H."/>
            <person name="Dose S."/>
            <person name="de Haan M."/>
            <person name="Maarse A."/>
            <person name="Schafer M."/>
            <person name="Muller-Auer S."/>
            <person name="Gabel C."/>
            <person name="Fuchs M."/>
            <person name="Fartmann B."/>
            <person name="Granderath K."/>
            <person name="Dauner D."/>
            <person name="Herzl A."/>
            <person name="Neumann S."/>
            <person name="Argiriou A."/>
            <person name="Vitale D."/>
            <person name="Liguori R."/>
            <person name="Piravandi E."/>
            <person name="Massenet O."/>
            <person name="Quigley F."/>
            <person name="Clabauld G."/>
            <person name="Mundlein A."/>
            <person name="Felber R."/>
            <person name="Schnabl S."/>
            <person name="Hiller R."/>
            <person name="Schmidt W."/>
            <person name="Lecharny A."/>
            <person name="Aubourg S."/>
            <person name="Chefdor F."/>
            <person name="Cooke R."/>
            <person name="Berger C."/>
            <person name="Montfort A."/>
            <person name="Casacuberta E."/>
            <person name="Gibbons T."/>
            <person name="Weber N."/>
            <person name="Vandenbol M."/>
            <person name="Bargues M."/>
            <person name="Terol J."/>
            <person name="Torres A."/>
            <person name="Perez-Perez A."/>
            <person name="Purnelle B."/>
            <person name="Bent E."/>
            <person name="Johnson S."/>
            <person name="Tacon D."/>
            <person name="Jesse T."/>
            <person name="Heijnen L."/>
            <person name="Schwarz S."/>
            <person name="Scholler P."/>
            <person name="Heber S."/>
            <person name="Francs P."/>
            <person name="Bielke C."/>
            <person name="Frishman D."/>
            <person name="Haase D."/>
            <person name="Lemcke K."/>
            <person name="Mewes H.W."/>
            <person name="Stocker S."/>
            <person name="Zaccaria P."/>
            <person name="Bevan M."/>
            <person name="Wilson R.K."/>
            <person name="de la Bastide M."/>
            <person name="Habermann K."/>
            <person name="Parnell L."/>
            <person name="Dedhia N."/>
            <person name="Gnoj L."/>
            <person name="Schutz K."/>
            <person name="Huang E."/>
            <person name="Spiegel L."/>
            <person name="Sehkon M."/>
            <person name="Murray J."/>
            <person name="Sheet P."/>
            <person name="Cordes M."/>
            <person name="Abu-Threideh J."/>
            <person name="Stoneking T."/>
            <person name="Kalicki J."/>
            <person name="Graves T."/>
            <person name="Harmon G."/>
            <person name="Edwards J."/>
            <person name="Latreille P."/>
            <person name="Courtney L."/>
            <person name="Cloud J."/>
            <person name="Abbott A."/>
            <person name="Scott K."/>
            <person name="Johnson D."/>
            <person name="Minx P."/>
            <person name="Bentley D."/>
            <person name="Fulton B."/>
            <person name="Miller N."/>
            <person name="Greco T."/>
            <person name="Kemp K."/>
            <person name="Kramer J."/>
            <person name="Fulton L."/>
            <person name="Mardis E."/>
            <person name="Dante M."/>
            <person name="Pepin K."/>
            <person name="Hillier L."/>
            <person name="Nelson J."/>
            <person name="Spieth J."/>
            <person name="Ryan E."/>
            <person name="Andrews S."/>
            <person name="Geisel C."/>
            <person name="Layman D."/>
            <person name="Du H."/>
            <person name="Ali J."/>
            <person name="Berghoff A."/>
            <person name="Jones K."/>
            <person name="Drone K."/>
            <person name="Cotton M."/>
            <person name="Joshu C."/>
            <person name="Antonoiu B."/>
            <person name="Zidanic M."/>
            <person name="Strong C."/>
            <person name="Sun H."/>
            <person name="Lamar B."/>
            <person name="Yordan C."/>
            <person name="Ma P."/>
            <person name="Zhong J."/>
            <person name="Preston R."/>
            <person name="Vil D."/>
            <person name="Shekher M."/>
            <person name="Matero A."/>
            <person name="Shah R."/>
            <person name="Swaby I.K."/>
            <person name="O'Shaughnessy A."/>
            <person name="Rodriguez M."/>
            <person name="Hoffmann J."/>
            <person name="Till S."/>
            <person name="Granat S."/>
            <person name="Shohdy N."/>
            <person name="Hasegawa A."/>
            <person name="Hameed A."/>
            <person name="Lodhi M."/>
            <person name="Johnson A."/>
            <person name="Chen E."/>
            <person name="Marra M."/>
            <person name="Martienssen R."/>
            <person name="McCombie W.R."/>
        </authorList>
    </citation>
    <scope>NUCLEOTIDE SEQUENCE [LARGE SCALE GENOMIC DNA]</scope>
    <source>
        <strain>cv. Columbia</strain>
    </source>
</reference>
<accession>O81460</accession>
<reference evidence="1" key="3">
    <citation type="submission" date="1998-08" db="EMBL/GenBank/DDBJ databases">
        <authorList>
            <person name="Waterston R."/>
        </authorList>
    </citation>
    <scope>NUCLEOTIDE SEQUENCE</scope>
</reference>
<name>O81460_ARATH</name>
<dbReference type="Pfam" id="PF03004">
    <property type="entry name" value="Transposase_24"/>
    <property type="match status" value="1"/>
</dbReference>